<dbReference type="GO" id="GO:0005886">
    <property type="term" value="C:plasma membrane"/>
    <property type="evidence" value="ECO:0007669"/>
    <property type="project" value="UniProtKB-SubCell"/>
</dbReference>
<dbReference type="PANTHER" id="PTHR23513">
    <property type="entry name" value="INTEGRAL MEMBRANE EFFLUX PROTEIN-RELATED"/>
    <property type="match status" value="1"/>
</dbReference>
<dbReference type="InterPro" id="IPR036259">
    <property type="entry name" value="MFS_trans_sf"/>
</dbReference>
<gene>
    <name evidence="8" type="ORF">METZ01_LOCUS349067</name>
</gene>
<evidence type="ECO:0000256" key="1">
    <source>
        <dbReference type="ARBA" id="ARBA00004651"/>
    </source>
</evidence>
<dbReference type="Pfam" id="PF05977">
    <property type="entry name" value="MFS_3"/>
    <property type="match status" value="1"/>
</dbReference>
<evidence type="ECO:0000256" key="2">
    <source>
        <dbReference type="ARBA" id="ARBA00022448"/>
    </source>
</evidence>
<feature type="transmembrane region" description="Helical" evidence="7">
    <location>
        <begin position="12"/>
        <end position="29"/>
    </location>
</feature>
<reference evidence="8" key="1">
    <citation type="submission" date="2018-05" db="EMBL/GenBank/DDBJ databases">
        <authorList>
            <person name="Lanie J.A."/>
            <person name="Ng W.-L."/>
            <person name="Kazmierczak K.M."/>
            <person name="Andrzejewski T.M."/>
            <person name="Davidsen T.M."/>
            <person name="Wayne K.J."/>
            <person name="Tettelin H."/>
            <person name="Glass J.I."/>
            <person name="Rusch D."/>
            <person name="Podicherti R."/>
            <person name="Tsui H.-C.T."/>
            <person name="Winkler M.E."/>
        </authorList>
    </citation>
    <scope>NUCLEOTIDE SEQUENCE</scope>
</reference>
<dbReference type="Gene3D" id="1.20.1250.20">
    <property type="entry name" value="MFS general substrate transporter like domains"/>
    <property type="match status" value="1"/>
</dbReference>
<name>A0A382REU6_9ZZZZ</name>
<comment type="subcellular location">
    <subcellularLocation>
        <location evidence="1">Cell membrane</location>
        <topology evidence="1">Multi-pass membrane protein</topology>
    </subcellularLocation>
</comment>
<dbReference type="AlphaFoldDB" id="A0A382REU6"/>
<keyword evidence="2" id="KW-0813">Transport</keyword>
<keyword evidence="3" id="KW-1003">Cell membrane</keyword>
<feature type="transmembrane region" description="Helical" evidence="7">
    <location>
        <begin position="81"/>
        <end position="99"/>
    </location>
</feature>
<sequence length="100" mass="11053">MSKTITPLYFRGYLYLWIGMVAVGVATMMQMTARGYLAYELTNSASKLTYVNVAFAFPMLSLSLFGGALSDRLDKQKIIQIGQFSASFLAFIIAALIFSD</sequence>
<feature type="non-terminal residue" evidence="8">
    <location>
        <position position="100"/>
    </location>
</feature>
<dbReference type="EMBL" id="UINC01121213">
    <property type="protein sequence ID" value="SVC96213.1"/>
    <property type="molecule type" value="Genomic_DNA"/>
</dbReference>
<feature type="transmembrane region" description="Helical" evidence="7">
    <location>
        <begin position="49"/>
        <end position="69"/>
    </location>
</feature>
<evidence type="ECO:0008006" key="9">
    <source>
        <dbReference type="Google" id="ProtNLM"/>
    </source>
</evidence>
<keyword evidence="5 7" id="KW-1133">Transmembrane helix</keyword>
<dbReference type="SUPFAM" id="SSF103473">
    <property type="entry name" value="MFS general substrate transporter"/>
    <property type="match status" value="1"/>
</dbReference>
<proteinExistence type="predicted"/>
<dbReference type="InterPro" id="IPR010290">
    <property type="entry name" value="TM_effector"/>
</dbReference>
<keyword evidence="6 7" id="KW-0472">Membrane</keyword>
<keyword evidence="4 7" id="KW-0812">Transmembrane</keyword>
<dbReference type="PANTHER" id="PTHR23513:SF11">
    <property type="entry name" value="STAPHYLOFERRIN A TRANSPORTER"/>
    <property type="match status" value="1"/>
</dbReference>
<evidence type="ECO:0000256" key="4">
    <source>
        <dbReference type="ARBA" id="ARBA00022692"/>
    </source>
</evidence>
<accession>A0A382REU6</accession>
<evidence type="ECO:0000313" key="8">
    <source>
        <dbReference type="EMBL" id="SVC96213.1"/>
    </source>
</evidence>
<evidence type="ECO:0000256" key="7">
    <source>
        <dbReference type="SAM" id="Phobius"/>
    </source>
</evidence>
<organism evidence="8">
    <name type="scientific">marine metagenome</name>
    <dbReference type="NCBI Taxonomy" id="408172"/>
    <lineage>
        <taxon>unclassified sequences</taxon>
        <taxon>metagenomes</taxon>
        <taxon>ecological metagenomes</taxon>
    </lineage>
</organism>
<evidence type="ECO:0000256" key="6">
    <source>
        <dbReference type="ARBA" id="ARBA00023136"/>
    </source>
</evidence>
<evidence type="ECO:0000256" key="5">
    <source>
        <dbReference type="ARBA" id="ARBA00022989"/>
    </source>
</evidence>
<evidence type="ECO:0000256" key="3">
    <source>
        <dbReference type="ARBA" id="ARBA00022475"/>
    </source>
</evidence>
<protein>
    <recommendedName>
        <fullName evidence="9">Major facilitator superfamily (MFS) profile domain-containing protein</fullName>
    </recommendedName>
</protein>